<dbReference type="AlphaFoldDB" id="A0A835I603"/>
<protein>
    <recommendedName>
        <fullName evidence="6">AAA+ ATPase domain-containing protein</fullName>
    </recommendedName>
</protein>
<dbReference type="CDD" id="cd19510">
    <property type="entry name" value="RecA-like_BCS1"/>
    <property type="match status" value="1"/>
</dbReference>
<evidence type="ECO:0000256" key="1">
    <source>
        <dbReference type="ARBA" id="ARBA00001946"/>
    </source>
</evidence>
<evidence type="ECO:0000259" key="6">
    <source>
        <dbReference type="SMART" id="SM00382"/>
    </source>
</evidence>
<dbReference type="Gene3D" id="6.10.280.40">
    <property type="match status" value="1"/>
</dbReference>
<keyword evidence="5" id="KW-0547">Nucleotide-binding</keyword>
<keyword evidence="8" id="KW-1185">Reference proteome</keyword>
<proteinExistence type="inferred from homology"/>
<dbReference type="InterPro" id="IPR003960">
    <property type="entry name" value="ATPase_AAA_CS"/>
</dbReference>
<dbReference type="Pfam" id="PF14363">
    <property type="entry name" value="AAA_assoc"/>
    <property type="match status" value="1"/>
</dbReference>
<dbReference type="GO" id="GO:0005524">
    <property type="term" value="F:ATP binding"/>
    <property type="evidence" value="ECO:0007669"/>
    <property type="project" value="UniProtKB-KW"/>
</dbReference>
<evidence type="ECO:0000313" key="8">
    <source>
        <dbReference type="Proteomes" id="UP000631114"/>
    </source>
</evidence>
<dbReference type="Pfam" id="PF25568">
    <property type="entry name" value="AAA_lid_At3g28540"/>
    <property type="match status" value="1"/>
</dbReference>
<dbReference type="Gene3D" id="3.40.50.300">
    <property type="entry name" value="P-loop containing nucleotide triphosphate hydrolases"/>
    <property type="match status" value="1"/>
</dbReference>
<name>A0A835I603_9MAGN</name>
<dbReference type="SUPFAM" id="SSF52540">
    <property type="entry name" value="P-loop containing nucleoside triphosphate hydrolases"/>
    <property type="match status" value="1"/>
</dbReference>
<evidence type="ECO:0000313" key="7">
    <source>
        <dbReference type="EMBL" id="KAF9612225.1"/>
    </source>
</evidence>
<evidence type="ECO:0000256" key="3">
    <source>
        <dbReference type="ARBA" id="ARBA00022842"/>
    </source>
</evidence>
<dbReference type="InterPro" id="IPR058017">
    <property type="entry name" value="At3g28540-like_C"/>
</dbReference>
<sequence length="427" mass="48783">MFIRTLIPDEVILAFKRFFSKLLLGFQASNETITIEEYLDEYYKNEVYDSVLTYLSSKCLSAAHSLKLFKPHNSKKLIFSMNIDQDFDEIFDGFKVNWSYHIAKKKASNRGFVRSENSQYFVLSFHSKYKEKVHSLYLPYVIKQSAIIKFNNQERKLFTNNMGNSDRTAWSSVPFTHPSTFDTLAITPVLKEEIKRDLLEFAKQKEFYVGVGRTWKRGYLLYGPPGTGKTSLIAAIANFLHFDIYDLELTSVENNSQLKKLLLSTSSKSVIVIEDVDCSLDLSDRNKKTSKVDGGKKTPIGSQKGNSMSNVSLSGVLNFVDGLWSSCGGERLIIFTTNYKEHLDKALLRPGRMDKHINLSYIDIHAFKMLANNYLHLEDHDIMKDVEKMLPIAKVTPAEVAEIFMGSLNDVEMAMSNVVQEIKKRSE</sequence>
<reference evidence="7 8" key="1">
    <citation type="submission" date="2020-10" db="EMBL/GenBank/DDBJ databases">
        <title>The Coptis chinensis genome and diversification of protoberbering-type alkaloids.</title>
        <authorList>
            <person name="Wang B."/>
            <person name="Shu S."/>
            <person name="Song C."/>
            <person name="Liu Y."/>
        </authorList>
    </citation>
    <scope>NUCLEOTIDE SEQUENCE [LARGE SCALE GENOMIC DNA]</scope>
    <source>
        <strain evidence="7">HL-2020</strain>
        <tissue evidence="7">Leaf</tissue>
    </source>
</reference>
<evidence type="ECO:0000256" key="2">
    <source>
        <dbReference type="ARBA" id="ARBA00007448"/>
    </source>
</evidence>
<dbReference type="SMART" id="SM00382">
    <property type="entry name" value="AAA"/>
    <property type="match status" value="1"/>
</dbReference>
<evidence type="ECO:0000256" key="4">
    <source>
        <dbReference type="ARBA" id="ARBA00049360"/>
    </source>
</evidence>
<accession>A0A835I603</accession>
<dbReference type="PROSITE" id="PS00674">
    <property type="entry name" value="AAA"/>
    <property type="match status" value="1"/>
</dbReference>
<comment type="caution">
    <text evidence="7">The sequence shown here is derived from an EMBL/GenBank/DDBJ whole genome shotgun (WGS) entry which is preliminary data.</text>
</comment>
<dbReference type="InterPro" id="IPR003959">
    <property type="entry name" value="ATPase_AAA_core"/>
</dbReference>
<dbReference type="GO" id="GO:0006950">
    <property type="term" value="P:response to stress"/>
    <property type="evidence" value="ECO:0007669"/>
    <property type="project" value="UniProtKB-ARBA"/>
</dbReference>
<dbReference type="InterPro" id="IPR003593">
    <property type="entry name" value="AAA+_ATPase"/>
</dbReference>
<dbReference type="EMBL" id="JADFTS010000004">
    <property type="protein sequence ID" value="KAF9612225.1"/>
    <property type="molecule type" value="Genomic_DNA"/>
</dbReference>
<dbReference type="Pfam" id="PF00004">
    <property type="entry name" value="AAA"/>
    <property type="match status" value="1"/>
</dbReference>
<keyword evidence="5" id="KW-0067">ATP-binding</keyword>
<organism evidence="7 8">
    <name type="scientific">Coptis chinensis</name>
    <dbReference type="NCBI Taxonomy" id="261450"/>
    <lineage>
        <taxon>Eukaryota</taxon>
        <taxon>Viridiplantae</taxon>
        <taxon>Streptophyta</taxon>
        <taxon>Embryophyta</taxon>
        <taxon>Tracheophyta</taxon>
        <taxon>Spermatophyta</taxon>
        <taxon>Magnoliopsida</taxon>
        <taxon>Ranunculales</taxon>
        <taxon>Ranunculaceae</taxon>
        <taxon>Coptidoideae</taxon>
        <taxon>Coptis</taxon>
    </lineage>
</organism>
<dbReference type="OrthoDB" id="10251412at2759"/>
<comment type="cofactor">
    <cofactor evidence="1">
        <name>Mg(2+)</name>
        <dbReference type="ChEBI" id="CHEBI:18420"/>
    </cofactor>
</comment>
<dbReference type="InterPro" id="IPR025753">
    <property type="entry name" value="AAA_N_dom"/>
</dbReference>
<evidence type="ECO:0000256" key="5">
    <source>
        <dbReference type="RuleBase" id="RU003651"/>
    </source>
</evidence>
<feature type="domain" description="AAA+ ATPase" evidence="6">
    <location>
        <begin position="215"/>
        <end position="363"/>
    </location>
</feature>
<dbReference type="Proteomes" id="UP000631114">
    <property type="component" value="Unassembled WGS sequence"/>
</dbReference>
<comment type="catalytic activity">
    <reaction evidence="4">
        <text>ATP + H2O = ADP + phosphate + H(+)</text>
        <dbReference type="Rhea" id="RHEA:13065"/>
        <dbReference type="ChEBI" id="CHEBI:15377"/>
        <dbReference type="ChEBI" id="CHEBI:15378"/>
        <dbReference type="ChEBI" id="CHEBI:30616"/>
        <dbReference type="ChEBI" id="CHEBI:43474"/>
        <dbReference type="ChEBI" id="CHEBI:456216"/>
    </reaction>
</comment>
<keyword evidence="3" id="KW-0460">Magnesium</keyword>
<dbReference type="InterPro" id="IPR050747">
    <property type="entry name" value="Mitochondrial_chaperone_BCS1"/>
</dbReference>
<comment type="similarity">
    <text evidence="2">Belongs to the AAA ATPase family. BCS1 subfamily.</text>
</comment>
<dbReference type="PANTHER" id="PTHR23070">
    <property type="entry name" value="BCS1 AAA-TYPE ATPASE"/>
    <property type="match status" value="1"/>
</dbReference>
<gene>
    <name evidence="7" type="ORF">IFM89_038647</name>
</gene>
<dbReference type="GO" id="GO:0016887">
    <property type="term" value="F:ATP hydrolysis activity"/>
    <property type="evidence" value="ECO:0007669"/>
    <property type="project" value="InterPro"/>
</dbReference>
<dbReference type="InterPro" id="IPR027417">
    <property type="entry name" value="P-loop_NTPase"/>
</dbReference>